<dbReference type="Gene3D" id="3.40.50.720">
    <property type="entry name" value="NAD(P)-binding Rossmann-like Domain"/>
    <property type="match status" value="1"/>
</dbReference>
<reference evidence="2 3" key="1">
    <citation type="journal article" date="2016" name="Nat. Commun.">
        <title>Thousands of microbial genomes shed light on interconnected biogeochemical processes in an aquifer system.</title>
        <authorList>
            <person name="Anantharaman K."/>
            <person name="Brown C.T."/>
            <person name="Hug L.A."/>
            <person name="Sharon I."/>
            <person name="Castelle C.J."/>
            <person name="Probst A.J."/>
            <person name="Thomas B.C."/>
            <person name="Singh A."/>
            <person name="Wilkins M.J."/>
            <person name="Karaoz U."/>
            <person name="Brodie E.L."/>
            <person name="Williams K.H."/>
            <person name="Hubbard S.S."/>
            <person name="Banfield J.F."/>
        </authorList>
    </citation>
    <scope>NUCLEOTIDE SEQUENCE [LARGE SCALE GENOMIC DNA]</scope>
</reference>
<gene>
    <name evidence="2" type="ORF">A2851_05535</name>
</gene>
<proteinExistence type="predicted"/>
<dbReference type="InterPro" id="IPR035985">
    <property type="entry name" value="Ubiquitin-activating_enz"/>
</dbReference>
<dbReference type="SUPFAM" id="SSF69572">
    <property type="entry name" value="Activating enzymes of the ubiquitin-like proteins"/>
    <property type="match status" value="1"/>
</dbReference>
<dbReference type="Proteomes" id="UP000176863">
    <property type="component" value="Unassembled WGS sequence"/>
</dbReference>
<organism evidence="2 3">
    <name type="scientific">Candidatus Kaiserbacteria bacterium RIFCSPHIGHO2_01_FULL_53_29</name>
    <dbReference type="NCBI Taxonomy" id="1798480"/>
    <lineage>
        <taxon>Bacteria</taxon>
        <taxon>Candidatus Kaiseribacteriota</taxon>
    </lineage>
</organism>
<dbReference type="AlphaFoldDB" id="A0A1F6CTG4"/>
<dbReference type="EMBL" id="MFKT01000029">
    <property type="protein sequence ID" value="OGG52469.1"/>
    <property type="molecule type" value="Genomic_DNA"/>
</dbReference>
<accession>A0A1F6CTG4</accession>
<evidence type="ECO:0000313" key="2">
    <source>
        <dbReference type="EMBL" id="OGG52469.1"/>
    </source>
</evidence>
<comment type="caution">
    <text evidence="2">The sequence shown here is derived from an EMBL/GenBank/DDBJ whole genome shotgun (WGS) entry which is preliminary data.</text>
</comment>
<dbReference type="GO" id="GO:0008641">
    <property type="term" value="F:ubiquitin-like modifier activating enzyme activity"/>
    <property type="evidence" value="ECO:0007669"/>
    <property type="project" value="InterPro"/>
</dbReference>
<dbReference type="Pfam" id="PF00899">
    <property type="entry name" value="ThiF"/>
    <property type="match status" value="1"/>
</dbReference>
<protein>
    <recommendedName>
        <fullName evidence="1">THIF-type NAD/FAD binding fold domain-containing protein</fullName>
    </recommendedName>
</protein>
<evidence type="ECO:0000259" key="1">
    <source>
        <dbReference type="Pfam" id="PF00899"/>
    </source>
</evidence>
<dbReference type="CDD" id="cd01483">
    <property type="entry name" value="E1_enzyme_family"/>
    <property type="match status" value="1"/>
</dbReference>
<feature type="domain" description="THIF-type NAD/FAD binding fold" evidence="1">
    <location>
        <begin position="9"/>
        <end position="161"/>
    </location>
</feature>
<dbReference type="InterPro" id="IPR000594">
    <property type="entry name" value="ThiF_NAD_FAD-bd"/>
</dbReference>
<sequence length="238" mass="26430">MSIPSGNSRDRRCVVVGLGGIGSWLVQGLAPFLNFSNDTWTLVLIDGDEYEDKNRTRQAFDDLGPKAEVQAGWIAKRFPRIAVQPLPEFLSADGAEGTLPAKDAICSGDFVFLALDNHKSRKMIFDHCYKLRDVVLVSGGNDYEDGNVQVFVRSGGEDKTCRPDKHHPELAAPQDKAPWELSCEELAASSPQLIFANMSAATLMLGAFYALEQKRLDFAKPEVYFDIVKMTSSLRERR</sequence>
<dbReference type="STRING" id="1798480.A2851_05535"/>
<name>A0A1F6CTG4_9BACT</name>
<evidence type="ECO:0000313" key="3">
    <source>
        <dbReference type="Proteomes" id="UP000176863"/>
    </source>
</evidence>